<dbReference type="Proteomes" id="UP000004947">
    <property type="component" value="Unassembled WGS sequence"/>
</dbReference>
<name>A6DJC2_9BACT</name>
<accession>A6DJC2</accession>
<dbReference type="RefSeq" id="WP_007277993.1">
    <property type="nucleotide sequence ID" value="NZ_ABCK01000005.1"/>
</dbReference>
<protein>
    <submittedName>
        <fullName evidence="1">Uncharacterized protein</fullName>
    </submittedName>
</protein>
<dbReference type="AlphaFoldDB" id="A6DJC2"/>
<sequence length="652" mass="75175">MSRIVLFIFLAINLYAEEAIKPATTAHSGLSNQEQTRDFLVSSDQALKKHIIKLIENDPYKLLENAVLSADDSISEVIKSYQAPTIKVFTSDTYYRTLLITWFKEDKPQAQENILQQNTWLLEKSELDPVITQLQDLVQKNKQGIWNFRLNYTLSLAYEAQGHYKRSLEAINRAHNKLNDQNSRFLLRRRMIICSARTGDFSQYEKFLNKIYNEEPSNSLMTYEKLHDQLALKLLQGKDTNALLKQIVDHPNADLARSIQSLIFTGQHQEAYLLNPKANLLFPFLLELNQFSLAKKLLPQVPAPQQSYFYRKAQGHIPESLQKIPSQASEVDQVQQIAWLLKNNYQNEDYFQKLQKISLESSNPNTTFLALANLTNSNSAAELYLYLYKRLPKKEAFNFVNLLSFTENPQSFLGYIVKIQQKLKLRDQDLDQFVNLCASLALDSNLPDAALGTLKVIDDKNQHIQHIITGSLALLRKKEYLGAAHNGLIRHEMKIPELMEIATFALNQKGSFDKAQKADEITESYYVSLAHLNKTAFFFKKAKQRDLLEQIYWRLHPRPLVFNKDSMMLINSAGLHFLQKEDHIAWAKFAELQLAHALLQPTKVQTPVQALALRKDLLRLQLIKAINKGQEKRILHFAKLWSTEFTMDIEPV</sequence>
<organism evidence="1 2">
    <name type="scientific">Lentisphaera araneosa HTCC2155</name>
    <dbReference type="NCBI Taxonomy" id="313628"/>
    <lineage>
        <taxon>Bacteria</taxon>
        <taxon>Pseudomonadati</taxon>
        <taxon>Lentisphaerota</taxon>
        <taxon>Lentisphaeria</taxon>
        <taxon>Lentisphaerales</taxon>
        <taxon>Lentisphaeraceae</taxon>
        <taxon>Lentisphaera</taxon>
    </lineage>
</organism>
<keyword evidence="2" id="KW-1185">Reference proteome</keyword>
<reference evidence="1 2" key="1">
    <citation type="journal article" date="2010" name="J. Bacteriol.">
        <title>Genome sequence of Lentisphaera araneosa HTCC2155T, the type species of the order Lentisphaerales in the phylum Lentisphaerae.</title>
        <authorList>
            <person name="Thrash J.C."/>
            <person name="Cho J.C."/>
            <person name="Vergin K.L."/>
            <person name="Morris R.M."/>
            <person name="Giovannoni S.J."/>
        </authorList>
    </citation>
    <scope>NUCLEOTIDE SEQUENCE [LARGE SCALE GENOMIC DNA]</scope>
    <source>
        <strain evidence="1 2">HTCC2155</strain>
    </source>
</reference>
<dbReference type="STRING" id="313628.LNTAR_11596"/>
<comment type="caution">
    <text evidence="1">The sequence shown here is derived from an EMBL/GenBank/DDBJ whole genome shotgun (WGS) entry which is preliminary data.</text>
</comment>
<evidence type="ECO:0000313" key="1">
    <source>
        <dbReference type="EMBL" id="EDM28558.1"/>
    </source>
</evidence>
<feature type="non-terminal residue" evidence="1">
    <location>
        <position position="652"/>
    </location>
</feature>
<gene>
    <name evidence="1" type="ORF">LNTAR_11596</name>
</gene>
<proteinExistence type="predicted"/>
<evidence type="ECO:0000313" key="2">
    <source>
        <dbReference type="Proteomes" id="UP000004947"/>
    </source>
</evidence>
<dbReference type="EMBL" id="ABCK01000005">
    <property type="protein sequence ID" value="EDM28558.1"/>
    <property type="molecule type" value="Genomic_DNA"/>
</dbReference>